<dbReference type="Proteomes" id="UP000070121">
    <property type="component" value="Unassembled WGS sequence"/>
</dbReference>
<organism evidence="2 3">
    <name type="scientific">Colletotrichum salicis</name>
    <dbReference type="NCBI Taxonomy" id="1209931"/>
    <lineage>
        <taxon>Eukaryota</taxon>
        <taxon>Fungi</taxon>
        <taxon>Dikarya</taxon>
        <taxon>Ascomycota</taxon>
        <taxon>Pezizomycotina</taxon>
        <taxon>Sordariomycetes</taxon>
        <taxon>Hypocreomycetidae</taxon>
        <taxon>Glomerellales</taxon>
        <taxon>Glomerellaceae</taxon>
        <taxon>Colletotrichum</taxon>
        <taxon>Colletotrichum acutatum species complex</taxon>
    </lineage>
</organism>
<gene>
    <name evidence="2" type="ORF">CSAL01_12084</name>
</gene>
<comment type="caution">
    <text evidence="2">The sequence shown here is derived from an EMBL/GenBank/DDBJ whole genome shotgun (WGS) entry which is preliminary data.</text>
</comment>
<dbReference type="AlphaFoldDB" id="A0A135V226"/>
<protein>
    <submittedName>
        <fullName evidence="2">Uncharacterized protein</fullName>
    </submittedName>
</protein>
<feature type="compositionally biased region" description="Polar residues" evidence="1">
    <location>
        <begin position="40"/>
        <end position="51"/>
    </location>
</feature>
<evidence type="ECO:0000313" key="2">
    <source>
        <dbReference type="EMBL" id="KXH66710.1"/>
    </source>
</evidence>
<accession>A0A135V226</accession>
<feature type="region of interest" description="Disordered" evidence="1">
    <location>
        <begin position="1"/>
        <end position="53"/>
    </location>
</feature>
<feature type="compositionally biased region" description="Polar residues" evidence="1">
    <location>
        <begin position="1"/>
        <end position="12"/>
    </location>
</feature>
<reference evidence="2 3" key="1">
    <citation type="submission" date="2014-02" db="EMBL/GenBank/DDBJ databases">
        <title>The genome sequence of Colletotrichum salicis CBS 607.94.</title>
        <authorList>
            <person name="Baroncelli R."/>
            <person name="Thon M.R."/>
        </authorList>
    </citation>
    <scope>NUCLEOTIDE SEQUENCE [LARGE SCALE GENOMIC DNA]</scope>
    <source>
        <strain evidence="2 3">CBS 607.94</strain>
    </source>
</reference>
<proteinExistence type="predicted"/>
<keyword evidence="3" id="KW-1185">Reference proteome</keyword>
<dbReference type="EMBL" id="JFFI01000614">
    <property type="protein sequence ID" value="KXH66710.1"/>
    <property type="molecule type" value="Genomic_DNA"/>
</dbReference>
<evidence type="ECO:0000313" key="3">
    <source>
        <dbReference type="Proteomes" id="UP000070121"/>
    </source>
</evidence>
<evidence type="ECO:0000256" key="1">
    <source>
        <dbReference type="SAM" id="MobiDB-lite"/>
    </source>
</evidence>
<name>A0A135V226_9PEZI</name>
<sequence>MPLQTRPMSQIKPSAHAPAPGDHRRYRNRSDGARGAPRSSIRSPSLDTSLDSPRFDLSKLPEYIHEQDVDELDCSICSLEEHMDEPFSRHNPGAPDFGAQSMIGLVLKCLSERQRVSYDWPDIDRRICKLVREWCRQRDKPRNIQTVTPCRFCYRMHVEGDRYSVVQVDYAVGVHPTSEARTRVAGDE</sequence>